<dbReference type="EMBL" id="QXFZ01000202">
    <property type="protein sequence ID" value="KAE9127243.1"/>
    <property type="molecule type" value="Genomic_DNA"/>
</dbReference>
<dbReference type="EMBL" id="QXGB01000281">
    <property type="protein sequence ID" value="KAE9221283.1"/>
    <property type="molecule type" value="Genomic_DNA"/>
</dbReference>
<dbReference type="Proteomes" id="UP000460718">
    <property type="component" value="Unassembled WGS sequence"/>
</dbReference>
<dbReference type="Proteomes" id="UP000440367">
    <property type="component" value="Unassembled WGS sequence"/>
</dbReference>
<dbReference type="Proteomes" id="UP000488956">
    <property type="component" value="Unassembled WGS sequence"/>
</dbReference>
<evidence type="ECO:0000313" key="12">
    <source>
        <dbReference type="Proteomes" id="UP000433483"/>
    </source>
</evidence>
<comment type="caution">
    <text evidence="9">The sequence shown here is derived from an EMBL/GenBank/DDBJ whole genome shotgun (WGS) entry which is preliminary data.</text>
</comment>
<evidence type="ECO:0000313" key="16">
    <source>
        <dbReference type="Proteomes" id="UP000441208"/>
    </source>
</evidence>
<evidence type="ECO:0000313" key="3">
    <source>
        <dbReference type="EMBL" id="KAE9127243.1"/>
    </source>
</evidence>
<evidence type="ECO:0000313" key="18">
    <source>
        <dbReference type="Proteomes" id="UP000476176"/>
    </source>
</evidence>
<evidence type="ECO:0000313" key="8">
    <source>
        <dbReference type="EMBL" id="KAE9243961.1"/>
    </source>
</evidence>
<reference evidence="11 12" key="1">
    <citation type="submission" date="2018-08" db="EMBL/GenBank/DDBJ databases">
        <title>Genomic investigation of the strawberry pathogen Phytophthora fragariae indicates pathogenicity is determined by transcriptional variation in three key races.</title>
        <authorList>
            <person name="Adams T.M."/>
            <person name="Armitage A.D."/>
            <person name="Sobczyk M.K."/>
            <person name="Bates H.J."/>
            <person name="Dunwell J.M."/>
            <person name="Nellist C.F."/>
            <person name="Harrison R.J."/>
        </authorList>
    </citation>
    <scope>NUCLEOTIDE SEQUENCE [LARGE SCALE GENOMIC DNA]</scope>
    <source>
        <strain evidence="9 13">A4</strain>
        <strain evidence="8 14">BC-1</strain>
        <strain evidence="7 18">BC-23</strain>
        <strain evidence="6 12">NOV-27</strain>
        <strain evidence="5 15">NOV-5</strain>
        <strain evidence="3 16">NOV-71</strain>
        <strain evidence="10 19">NOV-77</strain>
        <strain evidence="1 11">NOV-9</strain>
        <strain evidence="4 20">ONT-3</strain>
        <strain evidence="2 17">SCRP245</strain>
    </source>
</reference>
<dbReference type="EMBL" id="QXGA01000174">
    <property type="protein sequence ID" value="KAE9150796.1"/>
    <property type="molecule type" value="Genomic_DNA"/>
</dbReference>
<evidence type="ECO:0000313" key="4">
    <source>
        <dbReference type="EMBL" id="KAE9127657.1"/>
    </source>
</evidence>
<dbReference type="EMBL" id="QXGD01000306">
    <property type="protein sequence ID" value="KAE9243961.1"/>
    <property type="molecule type" value="Genomic_DNA"/>
</dbReference>
<evidence type="ECO:0000313" key="19">
    <source>
        <dbReference type="Proteomes" id="UP000486351"/>
    </source>
</evidence>
<keyword evidence="12" id="KW-1185">Reference proteome</keyword>
<evidence type="ECO:0000313" key="17">
    <source>
        <dbReference type="Proteomes" id="UP000460718"/>
    </source>
</evidence>
<dbReference type="Proteomes" id="UP000486351">
    <property type="component" value="Unassembled WGS sequence"/>
</dbReference>
<dbReference type="Proteomes" id="UP000440732">
    <property type="component" value="Unassembled WGS sequence"/>
</dbReference>
<sequence length="96" mass="10660">MARESIEYRYTGNEYFPNDISVNESLESIAGGTINGLDVEGTYSDANPTTAKQLVSQAEYTIKKTYAEKTGYLDDLALSAGKVEYVNDYPDSFGWH</sequence>
<protein>
    <submittedName>
        <fullName evidence="9">Uncharacterized protein</fullName>
    </submittedName>
</protein>
<gene>
    <name evidence="9" type="ORF">PF001_g1283</name>
    <name evidence="8" type="ORF">PF002_g8013</name>
    <name evidence="7" type="ORF">PF004_g6547</name>
    <name evidence="6" type="ORF">PF005_g7164</name>
    <name evidence="5" type="ORF">PF006_g4856</name>
    <name evidence="3" type="ORF">PF007_g5683</name>
    <name evidence="10" type="ORF">PF008_g6395</name>
    <name evidence="1" type="ORF">PF009_g7798</name>
    <name evidence="4" type="ORF">PF010_g4803</name>
    <name evidence="2" type="ORF">PF011_g5900</name>
</gene>
<evidence type="ECO:0000313" key="2">
    <source>
        <dbReference type="EMBL" id="KAE9019301.1"/>
    </source>
</evidence>
<dbReference type="Proteomes" id="UP000433483">
    <property type="component" value="Unassembled WGS sequence"/>
</dbReference>
<evidence type="ECO:0000313" key="15">
    <source>
        <dbReference type="Proteomes" id="UP000440732"/>
    </source>
</evidence>
<dbReference type="EMBL" id="QXGE01000030">
    <property type="protein sequence ID" value="KAE9328679.1"/>
    <property type="molecule type" value="Genomic_DNA"/>
</dbReference>
<dbReference type="Proteomes" id="UP000429523">
    <property type="component" value="Unassembled WGS sequence"/>
</dbReference>
<evidence type="ECO:0000313" key="7">
    <source>
        <dbReference type="EMBL" id="KAE9242592.1"/>
    </source>
</evidence>
<evidence type="ECO:0000313" key="5">
    <source>
        <dbReference type="EMBL" id="KAE9150796.1"/>
    </source>
</evidence>
<dbReference type="EMBL" id="QXGC01000265">
    <property type="protein sequence ID" value="KAE9242592.1"/>
    <property type="molecule type" value="Genomic_DNA"/>
</dbReference>
<evidence type="ECO:0000313" key="14">
    <source>
        <dbReference type="Proteomes" id="UP000440367"/>
    </source>
</evidence>
<evidence type="ECO:0000313" key="13">
    <source>
        <dbReference type="Proteomes" id="UP000437068"/>
    </source>
</evidence>
<evidence type="ECO:0000313" key="10">
    <source>
        <dbReference type="EMBL" id="KAE9350511.1"/>
    </source>
</evidence>
<evidence type="ECO:0000313" key="9">
    <source>
        <dbReference type="EMBL" id="KAE9328679.1"/>
    </source>
</evidence>
<evidence type="ECO:0000313" key="6">
    <source>
        <dbReference type="EMBL" id="KAE9221283.1"/>
    </source>
</evidence>
<evidence type="ECO:0000313" key="20">
    <source>
        <dbReference type="Proteomes" id="UP000488956"/>
    </source>
</evidence>
<dbReference type="Proteomes" id="UP000441208">
    <property type="component" value="Unassembled WGS sequence"/>
</dbReference>
<dbReference type="EMBL" id="QXFW01000240">
    <property type="protein sequence ID" value="KAE9019301.1"/>
    <property type="molecule type" value="Genomic_DNA"/>
</dbReference>
<dbReference type="Proteomes" id="UP000476176">
    <property type="component" value="Unassembled WGS sequence"/>
</dbReference>
<dbReference type="EMBL" id="QXFY01000252">
    <property type="protein sequence ID" value="KAE9350511.1"/>
    <property type="molecule type" value="Genomic_DNA"/>
</dbReference>
<dbReference type="Proteomes" id="UP000437068">
    <property type="component" value="Unassembled WGS sequence"/>
</dbReference>
<dbReference type="EMBL" id="QXGF01000305">
    <property type="protein sequence ID" value="KAE8942453.1"/>
    <property type="molecule type" value="Genomic_DNA"/>
</dbReference>
<dbReference type="AlphaFoldDB" id="A0A6A4F661"/>
<organism evidence="9 13">
    <name type="scientific">Phytophthora fragariae</name>
    <dbReference type="NCBI Taxonomy" id="53985"/>
    <lineage>
        <taxon>Eukaryota</taxon>
        <taxon>Sar</taxon>
        <taxon>Stramenopiles</taxon>
        <taxon>Oomycota</taxon>
        <taxon>Peronosporomycetes</taxon>
        <taxon>Peronosporales</taxon>
        <taxon>Peronosporaceae</taxon>
        <taxon>Phytophthora</taxon>
    </lineage>
</organism>
<dbReference type="EMBL" id="QXFX01000171">
    <property type="protein sequence ID" value="KAE9127657.1"/>
    <property type="molecule type" value="Genomic_DNA"/>
</dbReference>
<dbReference type="OrthoDB" id="416222at2759"/>
<name>A0A6A4F661_9STRA</name>
<proteinExistence type="predicted"/>
<evidence type="ECO:0000313" key="1">
    <source>
        <dbReference type="EMBL" id="KAE8942453.1"/>
    </source>
</evidence>
<accession>A0A6A4F661</accession>
<evidence type="ECO:0000313" key="11">
    <source>
        <dbReference type="Proteomes" id="UP000429523"/>
    </source>
</evidence>